<gene>
    <name evidence="1" type="ORF">CINCED_3A024836</name>
</gene>
<organism evidence="1 2">
    <name type="scientific">Cinara cedri</name>
    <dbReference type="NCBI Taxonomy" id="506608"/>
    <lineage>
        <taxon>Eukaryota</taxon>
        <taxon>Metazoa</taxon>
        <taxon>Ecdysozoa</taxon>
        <taxon>Arthropoda</taxon>
        <taxon>Hexapoda</taxon>
        <taxon>Insecta</taxon>
        <taxon>Pterygota</taxon>
        <taxon>Neoptera</taxon>
        <taxon>Paraneoptera</taxon>
        <taxon>Hemiptera</taxon>
        <taxon>Sternorrhyncha</taxon>
        <taxon>Aphidomorpha</taxon>
        <taxon>Aphidoidea</taxon>
        <taxon>Aphididae</taxon>
        <taxon>Lachninae</taxon>
        <taxon>Cinara</taxon>
    </lineage>
</organism>
<evidence type="ECO:0000313" key="2">
    <source>
        <dbReference type="Proteomes" id="UP000325440"/>
    </source>
</evidence>
<dbReference type="AlphaFoldDB" id="A0A5E4MIB4"/>
<reference evidence="1 2" key="1">
    <citation type="submission" date="2019-08" db="EMBL/GenBank/DDBJ databases">
        <authorList>
            <person name="Alioto T."/>
            <person name="Alioto T."/>
            <person name="Gomez Garrido J."/>
        </authorList>
    </citation>
    <scope>NUCLEOTIDE SEQUENCE [LARGE SCALE GENOMIC DNA]</scope>
</reference>
<evidence type="ECO:0000313" key="1">
    <source>
        <dbReference type="EMBL" id="VVC31277.1"/>
    </source>
</evidence>
<accession>A0A5E4MIB4</accession>
<keyword evidence="2" id="KW-1185">Reference proteome</keyword>
<proteinExistence type="predicted"/>
<protein>
    <submittedName>
        <fullName evidence="1">Uncharacterized protein</fullName>
    </submittedName>
</protein>
<feature type="non-terminal residue" evidence="1">
    <location>
        <position position="1"/>
    </location>
</feature>
<dbReference type="OrthoDB" id="6630744at2759"/>
<sequence>DDPQPTDDINTIIYRIRNIDENGNIYLNDVIPEHEKDNFIVLSETKLPNNDDGNKQFNTVINRNCMDAMDYMSTFLSTVEKSMDINFESHSATTMYSQYCPENIFDIESAIKLMSEVRDKQNKREAGSKSVVIGSSSPGWINQMLRLF</sequence>
<dbReference type="Proteomes" id="UP000325440">
    <property type="component" value="Unassembled WGS sequence"/>
</dbReference>
<name>A0A5E4MIB4_9HEMI</name>
<dbReference type="EMBL" id="CABPRJ010000877">
    <property type="protein sequence ID" value="VVC31277.1"/>
    <property type="molecule type" value="Genomic_DNA"/>
</dbReference>